<evidence type="ECO:0008006" key="2">
    <source>
        <dbReference type="Google" id="ProtNLM"/>
    </source>
</evidence>
<protein>
    <recommendedName>
        <fullName evidence="2">HD domain-containing protein</fullName>
    </recommendedName>
</protein>
<dbReference type="SUPFAM" id="SSF109604">
    <property type="entry name" value="HD-domain/PDEase-like"/>
    <property type="match status" value="1"/>
</dbReference>
<evidence type="ECO:0000313" key="1">
    <source>
        <dbReference type="EMBL" id="KKK85796.1"/>
    </source>
</evidence>
<name>A0A0F9BN23_9ZZZZ</name>
<dbReference type="Gene3D" id="1.10.3210.10">
    <property type="entry name" value="Hypothetical protein af1432"/>
    <property type="match status" value="1"/>
</dbReference>
<organism evidence="1">
    <name type="scientific">marine sediment metagenome</name>
    <dbReference type="NCBI Taxonomy" id="412755"/>
    <lineage>
        <taxon>unclassified sequences</taxon>
        <taxon>metagenomes</taxon>
        <taxon>ecological metagenomes</taxon>
    </lineage>
</organism>
<proteinExistence type="predicted"/>
<dbReference type="EMBL" id="LAZR01051139">
    <property type="protein sequence ID" value="KKK85796.1"/>
    <property type="molecule type" value="Genomic_DNA"/>
</dbReference>
<gene>
    <name evidence="1" type="ORF">LCGC14_2769660</name>
</gene>
<sequence>MSDVDLSSIWFQTYKGNRFYPYKPEKIIIDIEEIAHALSNRCRWGGHSLEFYSVAQHSVLVSRNCPQSPTWGLLHDAAEAYYPDIPRPLKISPDIKMIVDLENRLLRTIAQHFNLCPDIPDDVRRVDAAILTDERRFLMCKTDIDRSDWGDTFGQLDIVIQPVNQNEAKELFLGRARELHLS</sequence>
<dbReference type="AlphaFoldDB" id="A0A0F9BN23"/>
<accession>A0A0F9BN23</accession>
<comment type="caution">
    <text evidence="1">The sequence shown here is derived from an EMBL/GenBank/DDBJ whole genome shotgun (WGS) entry which is preliminary data.</text>
</comment>
<reference evidence="1" key="1">
    <citation type="journal article" date="2015" name="Nature">
        <title>Complex archaea that bridge the gap between prokaryotes and eukaryotes.</title>
        <authorList>
            <person name="Spang A."/>
            <person name="Saw J.H."/>
            <person name="Jorgensen S.L."/>
            <person name="Zaremba-Niedzwiedzka K."/>
            <person name="Martijn J."/>
            <person name="Lind A.E."/>
            <person name="van Eijk R."/>
            <person name="Schleper C."/>
            <person name="Guy L."/>
            <person name="Ettema T.J."/>
        </authorList>
    </citation>
    <scope>NUCLEOTIDE SEQUENCE</scope>
</reference>